<comment type="caution">
    <text evidence="1">The sequence shown here is derived from an EMBL/GenBank/DDBJ whole genome shotgun (WGS) entry which is preliminary data.</text>
</comment>
<organism evidence="1 2">
    <name type="scientific">Aureimonas pseudogalii</name>
    <dbReference type="NCBI Taxonomy" id="1744844"/>
    <lineage>
        <taxon>Bacteria</taxon>
        <taxon>Pseudomonadati</taxon>
        <taxon>Pseudomonadota</taxon>
        <taxon>Alphaproteobacteria</taxon>
        <taxon>Hyphomicrobiales</taxon>
        <taxon>Aurantimonadaceae</taxon>
        <taxon>Aureimonas</taxon>
    </lineage>
</organism>
<reference evidence="1 2" key="1">
    <citation type="submission" date="2020-08" db="EMBL/GenBank/DDBJ databases">
        <title>Genomic Encyclopedia of Type Strains, Phase IV (KMG-IV): sequencing the most valuable type-strain genomes for metagenomic binning, comparative biology and taxonomic classification.</title>
        <authorList>
            <person name="Goeker M."/>
        </authorList>
    </citation>
    <scope>NUCLEOTIDE SEQUENCE [LARGE SCALE GENOMIC DNA]</scope>
    <source>
        <strain evidence="1 2">DSM 102238</strain>
    </source>
</reference>
<dbReference type="RefSeq" id="WP_183200394.1">
    <property type="nucleotide sequence ID" value="NZ_JACIEK010000007.1"/>
</dbReference>
<evidence type="ECO:0000313" key="2">
    <source>
        <dbReference type="Proteomes" id="UP000542776"/>
    </source>
</evidence>
<sequence>MPDFDVKYLLTGNTGEKDVIETGRVTADSPEDARVQAKAAGSARGIDHDEISVSRVDANDDATVVDVTHVEH</sequence>
<evidence type="ECO:0000313" key="1">
    <source>
        <dbReference type="EMBL" id="MBB3998861.1"/>
    </source>
</evidence>
<protein>
    <submittedName>
        <fullName evidence="1">Uncharacterized protein</fullName>
    </submittedName>
</protein>
<keyword evidence="2" id="KW-1185">Reference proteome</keyword>
<gene>
    <name evidence="1" type="ORF">GGR04_002716</name>
</gene>
<dbReference type="Proteomes" id="UP000542776">
    <property type="component" value="Unassembled WGS sequence"/>
</dbReference>
<accession>A0A7W6H5F2</accession>
<name>A0A7W6H5F2_9HYPH</name>
<dbReference type="AlphaFoldDB" id="A0A7W6H5F2"/>
<proteinExistence type="predicted"/>
<dbReference type="EMBL" id="JACIEK010000007">
    <property type="protein sequence ID" value="MBB3998861.1"/>
    <property type="molecule type" value="Genomic_DNA"/>
</dbReference>